<keyword evidence="2" id="KW-1003">Cell membrane</keyword>
<evidence type="ECO:0000256" key="4">
    <source>
        <dbReference type="ARBA" id="ARBA00022989"/>
    </source>
</evidence>
<dbReference type="AlphaFoldDB" id="A0A401U5R7"/>
<reference evidence="9 10" key="1">
    <citation type="submission" date="2018-11" db="EMBL/GenBank/DDBJ databases">
        <title>Chryseotalea sanarue gen. nov., sp., nov., a member of the family Cytophagaceae, isolated from a brackish lake in Hamamatsu Japan.</title>
        <authorList>
            <person name="Maejima Y."/>
            <person name="Iino T."/>
            <person name="Muraguchi Y."/>
            <person name="Fukuda K."/>
            <person name="Ohkuma M."/>
            <person name="Moriuchi R."/>
            <person name="Dohra H."/>
            <person name="Kimbara K."/>
            <person name="Shintani M."/>
        </authorList>
    </citation>
    <scope>NUCLEOTIDE SEQUENCE [LARGE SCALE GENOMIC DNA]</scope>
    <source>
        <strain evidence="9 10">Ys</strain>
    </source>
</reference>
<feature type="transmembrane region" description="Helical" evidence="6">
    <location>
        <begin position="764"/>
        <end position="786"/>
    </location>
</feature>
<dbReference type="EMBL" id="BHXQ01000001">
    <property type="protein sequence ID" value="GCC50225.1"/>
    <property type="molecule type" value="Genomic_DNA"/>
</dbReference>
<dbReference type="OrthoDB" id="5933722at2"/>
<evidence type="ECO:0000256" key="2">
    <source>
        <dbReference type="ARBA" id="ARBA00022475"/>
    </source>
</evidence>
<keyword evidence="10" id="KW-1185">Reference proteome</keyword>
<feature type="transmembrane region" description="Helical" evidence="6">
    <location>
        <begin position="476"/>
        <end position="497"/>
    </location>
</feature>
<feature type="transmembrane region" description="Helical" evidence="6">
    <location>
        <begin position="98"/>
        <end position="121"/>
    </location>
</feature>
<keyword evidence="3 6" id="KW-0812">Transmembrane</keyword>
<dbReference type="PANTHER" id="PTHR30572">
    <property type="entry name" value="MEMBRANE COMPONENT OF TRANSPORTER-RELATED"/>
    <property type="match status" value="1"/>
</dbReference>
<dbReference type="InterPro" id="IPR003838">
    <property type="entry name" value="ABC3_permease_C"/>
</dbReference>
<dbReference type="InterPro" id="IPR050250">
    <property type="entry name" value="Macrolide_Exporter_MacB"/>
</dbReference>
<evidence type="ECO:0000313" key="10">
    <source>
        <dbReference type="Proteomes" id="UP000288227"/>
    </source>
</evidence>
<gene>
    <name evidence="9" type="ORF">SanaruYs_04400</name>
</gene>
<dbReference type="Proteomes" id="UP000288227">
    <property type="component" value="Unassembled WGS sequence"/>
</dbReference>
<evidence type="ECO:0000256" key="1">
    <source>
        <dbReference type="ARBA" id="ARBA00004651"/>
    </source>
</evidence>
<comment type="subcellular location">
    <subcellularLocation>
        <location evidence="1">Cell membrane</location>
        <topology evidence="1">Multi-pass membrane protein</topology>
    </subcellularLocation>
</comment>
<organism evidence="9 10">
    <name type="scientific">Chryseotalea sanaruensis</name>
    <dbReference type="NCBI Taxonomy" id="2482724"/>
    <lineage>
        <taxon>Bacteria</taxon>
        <taxon>Pseudomonadati</taxon>
        <taxon>Bacteroidota</taxon>
        <taxon>Cytophagia</taxon>
        <taxon>Cytophagales</taxon>
        <taxon>Chryseotaleaceae</taxon>
        <taxon>Chryseotalea</taxon>
    </lineage>
</organism>
<evidence type="ECO:0000313" key="9">
    <source>
        <dbReference type="EMBL" id="GCC50225.1"/>
    </source>
</evidence>
<feature type="transmembrane region" description="Helical" evidence="6">
    <location>
        <begin position="819"/>
        <end position="838"/>
    </location>
</feature>
<evidence type="ECO:0000256" key="5">
    <source>
        <dbReference type="ARBA" id="ARBA00023136"/>
    </source>
</evidence>
<dbReference type="Pfam" id="PF02687">
    <property type="entry name" value="FtsX"/>
    <property type="match status" value="2"/>
</dbReference>
<feature type="transmembrane region" description="Helical" evidence="6">
    <location>
        <begin position="850"/>
        <end position="871"/>
    </location>
</feature>
<proteinExistence type="predicted"/>
<feature type="domain" description="ABC3 transporter permease C-terminal" evidence="7">
    <location>
        <begin position="386"/>
        <end position="489"/>
    </location>
</feature>
<dbReference type="GO" id="GO:0022857">
    <property type="term" value="F:transmembrane transporter activity"/>
    <property type="evidence" value="ECO:0007669"/>
    <property type="project" value="TreeGrafter"/>
</dbReference>
<protein>
    <submittedName>
        <fullName evidence="9">ABC transporter permease</fullName>
    </submittedName>
</protein>
<evidence type="ECO:0000259" key="7">
    <source>
        <dbReference type="Pfam" id="PF02687"/>
    </source>
</evidence>
<dbReference type="GO" id="GO:0005886">
    <property type="term" value="C:plasma membrane"/>
    <property type="evidence" value="ECO:0007669"/>
    <property type="project" value="UniProtKB-SubCell"/>
</dbReference>
<feature type="domain" description="MacB-like periplasmic core" evidence="8">
    <location>
        <begin position="101"/>
        <end position="319"/>
    </location>
</feature>
<dbReference type="NCBIfam" id="NF038404">
    <property type="entry name" value="perm_prefix_2"/>
    <property type="match status" value="1"/>
</dbReference>
<sequence length="890" mass="101324">MHKNSSNHTAPAWSLRFLQWYCPDYLLESIEGDLEEQFEQDVSSIGLRKARLQYTKNVFLFFRPGIVLRNKFSLQLFNSSMLQNYWKVAIRNMARRKLYAFINSFGLSIAIACCVLIYLYVMDELSFDQFHENKDRIVRIHSTSFDEEKYKEGDPLPYNTSAWLPGVLADVMQDELAEVEYVTRFNSGTEGVMQHDDKIFKQSTAFVDSGFFRMFSFPVIKGSTHKIFRHTNEAVLTSAVAEKFFGKEDPIGKTFSFFINEKADYVVAAVIEAPPANSSIDFEMILPSSSRPYFENSAKQWNNFSYPTFVQLRKTSDLVTFKPHLDSLIQKYMGPSYDRTRVREKIPAEIKVGEFDYIPLTKIHLAPHISWHKVSDKKYSWILAGIGLLILIIACINYIVLSLATSNARKTEIGVRKVVGARPGQLINQFSFESLLLSFMAMFTGIVLVVTLLPMFNEYTAKSIVLTFGNMSTVLAMMLILTITIGLTAGFYPAFILSSFKPVTILKGKNSARLQTPFAKAMVVLQFTLSTLLIVSSVIMYRQMEYITSKDLGYDADKVIAIETNAGWNRTSDEMIPLFRNALSQERDVISVAGTSASFNRGWSRYGWQVADENKWAYVFRVDEAYLDLFSIELLEGRNFDNTADSSAVIVNEAFVRDMGWTDPLSEYVNWQEDTVGKGSPVIGVMKDYNFLSLESEVEPLFLGSKRPDFGRLTTILVKLGPGKTPEQLSKVEQKWKQTFPDKPFEYSFVDEDVARQYQSHERWMKIMGISTSFAIIISCLGLFGLAGIESLNRVKEVGIRKVMGASVFQLMVLLNRKYIMLAFIAFAIAAPISWWMMKQWLDAFKYRITLSWELFGITLLTGLAIALITVSYHALKAARTNPADTLKYE</sequence>
<dbReference type="RefSeq" id="WP_127120874.1">
    <property type="nucleotide sequence ID" value="NZ_BHXQ01000001.1"/>
</dbReference>
<evidence type="ECO:0000259" key="8">
    <source>
        <dbReference type="Pfam" id="PF12704"/>
    </source>
</evidence>
<comment type="caution">
    <text evidence="9">The sequence shown here is derived from an EMBL/GenBank/DDBJ whole genome shotgun (WGS) entry which is preliminary data.</text>
</comment>
<dbReference type="InterPro" id="IPR047699">
    <property type="entry name" value="Permease_put_prefix"/>
</dbReference>
<feature type="transmembrane region" description="Helical" evidence="6">
    <location>
        <begin position="435"/>
        <end position="456"/>
    </location>
</feature>
<name>A0A401U5R7_9BACT</name>
<dbReference type="PANTHER" id="PTHR30572:SF18">
    <property type="entry name" value="ABC-TYPE MACROLIDE FAMILY EXPORT SYSTEM PERMEASE COMPONENT 2"/>
    <property type="match status" value="1"/>
</dbReference>
<feature type="transmembrane region" description="Helical" evidence="6">
    <location>
        <begin position="518"/>
        <end position="541"/>
    </location>
</feature>
<accession>A0A401U5R7</accession>
<dbReference type="Pfam" id="PF12704">
    <property type="entry name" value="MacB_PCD"/>
    <property type="match status" value="1"/>
</dbReference>
<feature type="transmembrane region" description="Helical" evidence="6">
    <location>
        <begin position="379"/>
        <end position="401"/>
    </location>
</feature>
<keyword evidence="5 6" id="KW-0472">Membrane</keyword>
<dbReference type="InterPro" id="IPR025857">
    <property type="entry name" value="MacB_PCD"/>
</dbReference>
<keyword evidence="4 6" id="KW-1133">Transmembrane helix</keyword>
<evidence type="ECO:0000256" key="6">
    <source>
        <dbReference type="SAM" id="Phobius"/>
    </source>
</evidence>
<evidence type="ECO:0000256" key="3">
    <source>
        <dbReference type="ARBA" id="ARBA00022692"/>
    </source>
</evidence>
<feature type="domain" description="ABC3 transporter permease C-terminal" evidence="7">
    <location>
        <begin position="773"/>
        <end position="883"/>
    </location>
</feature>